<feature type="region of interest" description="Disordered" evidence="1">
    <location>
        <begin position="1"/>
        <end position="168"/>
    </location>
</feature>
<reference evidence="2 3" key="1">
    <citation type="submission" date="2024-02" db="EMBL/GenBank/DDBJ databases">
        <title>Discinaceae phylogenomics.</title>
        <authorList>
            <person name="Dirks A.C."/>
            <person name="James T.Y."/>
        </authorList>
    </citation>
    <scope>NUCLEOTIDE SEQUENCE [LARGE SCALE GENOMIC DNA]</scope>
    <source>
        <strain evidence="2 3">ACD0624</strain>
    </source>
</reference>
<dbReference type="Proteomes" id="UP001447188">
    <property type="component" value="Unassembled WGS sequence"/>
</dbReference>
<protein>
    <submittedName>
        <fullName evidence="2">Uncharacterized protein</fullName>
    </submittedName>
</protein>
<feature type="compositionally biased region" description="Low complexity" evidence="1">
    <location>
        <begin position="22"/>
        <end position="39"/>
    </location>
</feature>
<dbReference type="EMBL" id="JBBBZM010000048">
    <property type="protein sequence ID" value="KAL0636514.1"/>
    <property type="molecule type" value="Genomic_DNA"/>
</dbReference>
<gene>
    <name evidence="2" type="ORF">Q9L58_004466</name>
</gene>
<evidence type="ECO:0000256" key="1">
    <source>
        <dbReference type="SAM" id="MobiDB-lite"/>
    </source>
</evidence>
<feature type="region of interest" description="Disordered" evidence="1">
    <location>
        <begin position="232"/>
        <end position="267"/>
    </location>
</feature>
<feature type="compositionally biased region" description="Polar residues" evidence="1">
    <location>
        <begin position="46"/>
        <end position="67"/>
    </location>
</feature>
<feature type="compositionally biased region" description="Basic and acidic residues" evidence="1">
    <location>
        <begin position="201"/>
        <end position="218"/>
    </location>
</feature>
<name>A0ABR3GKQ3_9PEZI</name>
<sequence>MSENPRPSPPRKYSTHNPYAGTSTRSLSSSASQSPLLSRPTHRTSRSGSSVPSDCSSARASRNNSPTGIPAISEDRARTPTPPPVSSSATSAIHPAPEWRPAVVRGRDQPFPPPRGRQYPVAPRQNYTPPTTTEPLVPSLPPLPDIRPPRRKIERGRGITISSPTGEDADVRRRAGMYFDITLSEWRPIPTSRQMGIPEENWARLEKGEETDTKEKKRDRLKRFGKGLVLAVKDLRSHQDKRDKDEEERKSKLRASVSAPLGTNKRG</sequence>
<feature type="region of interest" description="Disordered" evidence="1">
    <location>
        <begin position="191"/>
        <end position="220"/>
    </location>
</feature>
<evidence type="ECO:0000313" key="3">
    <source>
        <dbReference type="Proteomes" id="UP001447188"/>
    </source>
</evidence>
<evidence type="ECO:0000313" key="2">
    <source>
        <dbReference type="EMBL" id="KAL0636514.1"/>
    </source>
</evidence>
<organism evidence="2 3">
    <name type="scientific">Discina gigas</name>
    <dbReference type="NCBI Taxonomy" id="1032678"/>
    <lineage>
        <taxon>Eukaryota</taxon>
        <taxon>Fungi</taxon>
        <taxon>Dikarya</taxon>
        <taxon>Ascomycota</taxon>
        <taxon>Pezizomycotina</taxon>
        <taxon>Pezizomycetes</taxon>
        <taxon>Pezizales</taxon>
        <taxon>Discinaceae</taxon>
        <taxon>Discina</taxon>
    </lineage>
</organism>
<comment type="caution">
    <text evidence="2">The sequence shown here is derived from an EMBL/GenBank/DDBJ whole genome shotgun (WGS) entry which is preliminary data.</text>
</comment>
<proteinExistence type="predicted"/>
<feature type="compositionally biased region" description="Basic and acidic residues" evidence="1">
    <location>
        <begin position="233"/>
        <end position="250"/>
    </location>
</feature>
<feature type="compositionally biased region" description="Pro residues" evidence="1">
    <location>
        <begin position="1"/>
        <end position="10"/>
    </location>
</feature>
<feature type="compositionally biased region" description="Polar residues" evidence="1">
    <location>
        <begin position="125"/>
        <end position="134"/>
    </location>
</feature>
<accession>A0ABR3GKQ3</accession>
<keyword evidence="3" id="KW-1185">Reference proteome</keyword>